<evidence type="ECO:0000313" key="3">
    <source>
        <dbReference type="Proteomes" id="UP001161017"/>
    </source>
</evidence>
<evidence type="ECO:0000256" key="1">
    <source>
        <dbReference type="SAM" id="MobiDB-lite"/>
    </source>
</evidence>
<protein>
    <submittedName>
        <fullName evidence="2">Uncharacterized protein</fullName>
    </submittedName>
</protein>
<dbReference type="EMBL" id="JAPUFD010000010">
    <property type="protein sequence ID" value="MDI1489676.1"/>
    <property type="molecule type" value="Genomic_DNA"/>
</dbReference>
<accession>A0AA43TSC0</accession>
<comment type="caution">
    <text evidence="2">The sequence shown here is derived from an EMBL/GenBank/DDBJ whole genome shotgun (WGS) entry which is preliminary data.</text>
</comment>
<evidence type="ECO:0000313" key="2">
    <source>
        <dbReference type="EMBL" id="MDI1489676.1"/>
    </source>
</evidence>
<reference evidence="2" key="1">
    <citation type="journal article" date="2023" name="Genome Biol. Evol.">
        <title>First Whole Genome Sequence and Flow Cytometry Genome Size Data for the Lichen-Forming Fungus Ramalina farinacea (Ascomycota).</title>
        <authorList>
            <person name="Llewellyn T."/>
            <person name="Mian S."/>
            <person name="Hill R."/>
            <person name="Leitch I.J."/>
            <person name="Gaya E."/>
        </authorList>
    </citation>
    <scope>NUCLEOTIDE SEQUENCE</scope>
    <source>
        <strain evidence="2">LIQ254RAFAR</strain>
    </source>
</reference>
<keyword evidence="3" id="KW-1185">Reference proteome</keyword>
<gene>
    <name evidence="2" type="ORF">OHK93_000874</name>
</gene>
<organism evidence="2 3">
    <name type="scientific">Ramalina farinacea</name>
    <dbReference type="NCBI Taxonomy" id="258253"/>
    <lineage>
        <taxon>Eukaryota</taxon>
        <taxon>Fungi</taxon>
        <taxon>Dikarya</taxon>
        <taxon>Ascomycota</taxon>
        <taxon>Pezizomycotina</taxon>
        <taxon>Lecanoromycetes</taxon>
        <taxon>OSLEUM clade</taxon>
        <taxon>Lecanoromycetidae</taxon>
        <taxon>Lecanorales</taxon>
        <taxon>Lecanorineae</taxon>
        <taxon>Ramalinaceae</taxon>
        <taxon>Ramalina</taxon>
    </lineage>
</organism>
<sequence>MAPPTLQEQLYANFTETLAKLVFRYYGARRVNRRFNPGVEDRLIVPGIVIRIDGSQWLNSHKDQEALIAYLLERAKRYPWYADDFRQIQEIWEAQRALLQQQQQQQQSPSTLARHPGTSQELSSSASAGQRSMSLPPSFSSTASLQPRAQAPNASQRDQPFHQNVQQPHQPRVVGHGGSTQQSQDQSAHRPQGQQNQGSTLPPIQGLGSPPRQAQTQSHGSGPTLPSMQALQLDASATPVAATEHLQRSENSVAPAGRLSFQTATLAQGQAFNTPPVALGARAQMMIPRPVCENCGEDINLCGCMSGDEDEILVKQARKIRGRIEQIEERQERPGSMKRKDYEMKTKLEQDNKRTLRRADIIVQARWNRKARIARDVAMADLGRSQELNSQGHQHPTTTVWKGYTNPYLEHAAPTLGVKPAVSESGGNSRAPGNSKVGAKPQSLTPSGDRRNDTQSPSPPVSVRGPASQGQSVLASKRSVTDPSPRAINGAANLMRLHRPSHLESTKETKESGIDPRSTSPRKADGGEDWHGKYRDRQSPPGQDNK</sequence>
<feature type="compositionally biased region" description="Basic and acidic residues" evidence="1">
    <location>
        <begin position="522"/>
        <end position="538"/>
    </location>
</feature>
<name>A0AA43TSC0_9LECA</name>
<feature type="compositionally biased region" description="Polar residues" evidence="1">
    <location>
        <begin position="212"/>
        <end position="227"/>
    </location>
</feature>
<feature type="compositionally biased region" description="Polar residues" evidence="1">
    <location>
        <begin position="192"/>
        <end position="202"/>
    </location>
</feature>
<feature type="region of interest" description="Disordered" evidence="1">
    <location>
        <begin position="102"/>
        <end position="227"/>
    </location>
</feature>
<dbReference type="AlphaFoldDB" id="A0AA43TSC0"/>
<proteinExistence type="predicted"/>
<feature type="compositionally biased region" description="Basic and acidic residues" evidence="1">
    <location>
        <begin position="501"/>
        <end position="514"/>
    </location>
</feature>
<feature type="region of interest" description="Disordered" evidence="1">
    <location>
        <begin position="419"/>
        <end position="546"/>
    </location>
</feature>
<dbReference type="Proteomes" id="UP001161017">
    <property type="component" value="Unassembled WGS sequence"/>
</dbReference>
<feature type="compositionally biased region" description="Polar residues" evidence="1">
    <location>
        <begin position="129"/>
        <end position="169"/>
    </location>
</feature>